<comment type="caution">
    <text evidence="1">The sequence shown here is derived from an EMBL/GenBank/DDBJ whole genome shotgun (WGS) entry which is preliminary data.</text>
</comment>
<dbReference type="EMBL" id="AABL01002751">
    <property type="protein sequence ID" value="EAA19922.1"/>
    <property type="molecule type" value="Genomic_DNA"/>
</dbReference>
<dbReference type="AlphaFoldDB" id="Q7R7W1"/>
<organism evidence="1 2">
    <name type="scientific">Plasmodium yoelii yoelii</name>
    <dbReference type="NCBI Taxonomy" id="73239"/>
    <lineage>
        <taxon>Eukaryota</taxon>
        <taxon>Sar</taxon>
        <taxon>Alveolata</taxon>
        <taxon>Apicomplexa</taxon>
        <taxon>Aconoidasida</taxon>
        <taxon>Haemosporida</taxon>
        <taxon>Plasmodiidae</taxon>
        <taxon>Plasmodium</taxon>
        <taxon>Plasmodium (Vinckeia)</taxon>
    </lineage>
</organism>
<feature type="non-terminal residue" evidence="1">
    <location>
        <position position="1"/>
    </location>
</feature>
<sequence length="31" mass="3559">NDDINELDNSEEISLANEEDIDIAFSKIHRV</sequence>
<accession>Q7R7W1</accession>
<dbReference type="PaxDb" id="73239-Q7R7W1"/>
<evidence type="ECO:0000313" key="1">
    <source>
        <dbReference type="EMBL" id="EAA19922.1"/>
    </source>
</evidence>
<dbReference type="InParanoid" id="Q7R7W1"/>
<proteinExistence type="predicted"/>
<reference evidence="1 2" key="1">
    <citation type="journal article" date="2002" name="Nature">
        <title>Genome sequence and comparative analysis of the model rodent malaria parasite Plasmodium yoelii yoelii.</title>
        <authorList>
            <person name="Carlton J.M."/>
            <person name="Angiuoli S.V."/>
            <person name="Suh B.B."/>
            <person name="Kooij T.W."/>
            <person name="Pertea M."/>
            <person name="Silva J.C."/>
            <person name="Ermolaeva M.D."/>
            <person name="Allen J.E."/>
            <person name="Selengut J.D."/>
            <person name="Koo H.L."/>
            <person name="Peterson J.D."/>
            <person name="Pop M."/>
            <person name="Kosack D.S."/>
            <person name="Shumway M.F."/>
            <person name="Bidwell S.L."/>
            <person name="Shallom S.J."/>
            <person name="van Aken S.E."/>
            <person name="Riedmuller S.B."/>
            <person name="Feldblyum T.V."/>
            <person name="Cho J.K."/>
            <person name="Quackenbush J."/>
            <person name="Sedegah M."/>
            <person name="Shoaibi A."/>
            <person name="Cummings L.M."/>
            <person name="Florens L."/>
            <person name="Yates J.R."/>
            <person name="Raine J.D."/>
            <person name="Sinden R.E."/>
            <person name="Harris M.A."/>
            <person name="Cunningham D.A."/>
            <person name="Preiser P.R."/>
            <person name="Bergman L.W."/>
            <person name="Vaidya A.B."/>
            <person name="van Lin L.H."/>
            <person name="Janse C.J."/>
            <person name="Waters A.P."/>
            <person name="Smith H.O."/>
            <person name="White O.R."/>
            <person name="Salzberg S.L."/>
            <person name="Venter J.C."/>
            <person name="Fraser C.M."/>
            <person name="Hoffman S.L."/>
            <person name="Gardner M.J."/>
            <person name="Carucci D.J."/>
        </authorList>
    </citation>
    <scope>NUCLEOTIDE SEQUENCE [LARGE SCALE GENOMIC DNA]</scope>
    <source>
        <strain evidence="1 2">17XNL</strain>
    </source>
</reference>
<gene>
    <name evidence="1" type="ORF">PY07467</name>
</gene>
<keyword evidence="2" id="KW-1185">Reference proteome</keyword>
<evidence type="ECO:0000313" key="2">
    <source>
        <dbReference type="Proteomes" id="UP000008553"/>
    </source>
</evidence>
<protein>
    <submittedName>
        <fullName evidence="1">Uncharacterized protein</fullName>
    </submittedName>
</protein>
<name>Q7R7W1_PLAYO</name>
<dbReference type="Proteomes" id="UP000008553">
    <property type="component" value="Unassembled WGS sequence"/>
</dbReference>